<evidence type="ECO:0000256" key="5">
    <source>
        <dbReference type="SAM" id="Coils"/>
    </source>
</evidence>
<gene>
    <name evidence="8" type="ORF">U9M48_040021</name>
</gene>
<feature type="coiled-coil region" evidence="5">
    <location>
        <begin position="300"/>
        <end position="327"/>
    </location>
</feature>
<evidence type="ECO:0000256" key="1">
    <source>
        <dbReference type="ARBA" id="ARBA00004370"/>
    </source>
</evidence>
<dbReference type="Proteomes" id="UP001341281">
    <property type="component" value="Chromosome 09"/>
</dbReference>
<evidence type="ECO:0000256" key="4">
    <source>
        <dbReference type="ARBA" id="ARBA00023136"/>
    </source>
</evidence>
<dbReference type="InterPro" id="IPR007656">
    <property type="entry name" value="GTD-bd"/>
</dbReference>
<keyword evidence="5" id="KW-0175">Coiled coil</keyword>
<dbReference type="PANTHER" id="PTHR31422">
    <property type="entry name" value="BNAANNG28530D PROTEIN"/>
    <property type="match status" value="1"/>
</dbReference>
<name>A0AAQ3UQ31_PASNO</name>
<feature type="region of interest" description="Disordered" evidence="6">
    <location>
        <begin position="355"/>
        <end position="389"/>
    </location>
</feature>
<sequence>MALGNWPVGASTVFGSFAVRAIPPATIGLAWPPSKSIETDEAITDWMGTHMHVPALWNRISMSGVEEEGEVAALREALRQQARAVEELRAELEEERQAAASGADEALAMILRLQAEKAAERMEAEQFRRVAEERIQHDEDTLAFLKAVVFHQEMEISSLNRRLLAVHATGDDPLSPAFDLPWLRKLSRNGVASRRNASLPAAHLEDLCSELDVVIHPDATDDKIVGNRRPARTVSDIAVVISREEWARPSKAGPPPGLHRSASHRLRRAPSYSAQCGMRSAGRASPEIIAEEDEKSCKSNAATEADLEQIKDSVQALQAEVAKLRESTMSVGNAHSQLLTEIHSKLDDGVMQWRRTSEGGHRPSPVLLKKASRERGGSTSSSKEERYQPQGDLLTNHFMEVCGLSFSAIIARPLIKVAASMSLLRCLLVLILAVAIRKQNEPSQTFVTTILSEAIANGSASLLPGVMSDCQRHKSSDGLEALRWTGGRGRQRPRWTEAKVLQWTGGNARRRSAMEARYTEGRFGNGGVSPPMDREVTPMDSGCHMMA</sequence>
<reference evidence="8 9" key="1">
    <citation type="submission" date="2024-02" db="EMBL/GenBank/DDBJ databases">
        <title>High-quality chromosome-scale genome assembly of Pensacola bahiagrass (Paspalum notatum Flugge var. saurae).</title>
        <authorList>
            <person name="Vega J.M."/>
            <person name="Podio M."/>
            <person name="Orjuela J."/>
            <person name="Siena L.A."/>
            <person name="Pessino S.C."/>
            <person name="Combes M.C."/>
            <person name="Mariac C."/>
            <person name="Albertini E."/>
            <person name="Pupilli F."/>
            <person name="Ortiz J.P.A."/>
            <person name="Leblanc O."/>
        </authorList>
    </citation>
    <scope>NUCLEOTIDE SEQUENCE [LARGE SCALE GENOMIC DNA]</scope>
    <source>
        <strain evidence="8">R1</strain>
        <tissue evidence="8">Leaf</tissue>
    </source>
</reference>
<evidence type="ECO:0000313" key="9">
    <source>
        <dbReference type="Proteomes" id="UP001341281"/>
    </source>
</evidence>
<organism evidence="8 9">
    <name type="scientific">Paspalum notatum var. saurae</name>
    <dbReference type="NCBI Taxonomy" id="547442"/>
    <lineage>
        <taxon>Eukaryota</taxon>
        <taxon>Viridiplantae</taxon>
        <taxon>Streptophyta</taxon>
        <taxon>Embryophyta</taxon>
        <taxon>Tracheophyta</taxon>
        <taxon>Spermatophyta</taxon>
        <taxon>Magnoliopsida</taxon>
        <taxon>Liliopsida</taxon>
        <taxon>Poales</taxon>
        <taxon>Poaceae</taxon>
        <taxon>PACMAD clade</taxon>
        <taxon>Panicoideae</taxon>
        <taxon>Andropogonodae</taxon>
        <taxon>Paspaleae</taxon>
        <taxon>Paspalinae</taxon>
        <taxon>Paspalum</taxon>
    </lineage>
</organism>
<dbReference type="EMBL" id="CP144753">
    <property type="protein sequence ID" value="WVZ94082.1"/>
    <property type="molecule type" value="Genomic_DNA"/>
</dbReference>
<dbReference type="GO" id="GO:0080115">
    <property type="term" value="F:myosin XI tail binding"/>
    <property type="evidence" value="ECO:0007669"/>
    <property type="project" value="UniProtKB-ARBA"/>
</dbReference>
<feature type="coiled-coil region" evidence="5">
    <location>
        <begin position="71"/>
        <end position="105"/>
    </location>
</feature>
<feature type="region of interest" description="Disordered" evidence="6">
    <location>
        <begin position="248"/>
        <end position="280"/>
    </location>
</feature>
<accession>A0AAQ3UQ31</accession>
<dbReference type="GO" id="GO:0016020">
    <property type="term" value="C:membrane"/>
    <property type="evidence" value="ECO:0007669"/>
    <property type="project" value="UniProtKB-SubCell"/>
</dbReference>
<evidence type="ECO:0000256" key="6">
    <source>
        <dbReference type="SAM" id="MobiDB-lite"/>
    </source>
</evidence>
<feature type="compositionally biased region" description="Basic and acidic residues" evidence="6">
    <location>
        <begin position="371"/>
        <end position="387"/>
    </location>
</feature>
<feature type="region of interest" description="Disordered" evidence="6">
    <location>
        <begin position="521"/>
        <end position="547"/>
    </location>
</feature>
<evidence type="ECO:0000256" key="3">
    <source>
        <dbReference type="ARBA" id="ARBA00022989"/>
    </source>
</evidence>
<evidence type="ECO:0000256" key="2">
    <source>
        <dbReference type="ARBA" id="ARBA00022692"/>
    </source>
</evidence>
<comment type="subcellular location">
    <subcellularLocation>
        <location evidence="1">Membrane</location>
    </subcellularLocation>
</comment>
<keyword evidence="2" id="KW-0812">Transmembrane</keyword>
<protein>
    <recommendedName>
        <fullName evidence="7">GTD-binding domain-containing protein</fullName>
    </recommendedName>
</protein>
<keyword evidence="4" id="KW-0472">Membrane</keyword>
<dbReference type="Pfam" id="PF04576">
    <property type="entry name" value="Zein-binding"/>
    <property type="match status" value="1"/>
</dbReference>
<dbReference type="PROSITE" id="PS51775">
    <property type="entry name" value="GTD_BINDING"/>
    <property type="match status" value="1"/>
</dbReference>
<evidence type="ECO:0000313" key="8">
    <source>
        <dbReference type="EMBL" id="WVZ94082.1"/>
    </source>
</evidence>
<feature type="domain" description="GTD-binding" evidence="7">
    <location>
        <begin position="69"/>
        <end position="167"/>
    </location>
</feature>
<keyword evidence="3" id="KW-1133">Transmembrane helix</keyword>
<dbReference type="AlphaFoldDB" id="A0AAQ3UQ31"/>
<evidence type="ECO:0000259" key="7">
    <source>
        <dbReference type="PROSITE" id="PS51775"/>
    </source>
</evidence>
<proteinExistence type="predicted"/>
<dbReference type="PANTHER" id="PTHR31422:SF17">
    <property type="entry name" value="OS08G0269000 PROTEIN"/>
    <property type="match status" value="1"/>
</dbReference>
<keyword evidence="9" id="KW-1185">Reference proteome</keyword>